<sequence>MNSALSHSLDIAIRRSAPAFKVNGEEVSRRLLAALFPIPSVVMPTVAAVAPPVVPPPAPAPPAPKPATKVPVLNLVGLNPTQQKKFKQIYEEFNGKTPDDTLVDVAEAFLAAVNRMPAKEYAARPPQEHMREYLRPSPSNAAAAPPAPPAPIKVAAPPKPAEVEVNENVVLVMYKGTEYWVGEDSKRVYLETSEGVHDLRGMLGLAEFDAMEMPVDEV</sequence>
<protein>
    <submittedName>
        <fullName evidence="1">Uncharacterized protein</fullName>
    </submittedName>
</protein>
<organism evidence="1">
    <name type="scientific">viral metagenome</name>
    <dbReference type="NCBI Taxonomy" id="1070528"/>
    <lineage>
        <taxon>unclassified sequences</taxon>
        <taxon>metagenomes</taxon>
        <taxon>organismal metagenomes</taxon>
    </lineage>
</organism>
<dbReference type="EMBL" id="MN740401">
    <property type="protein sequence ID" value="QHU04442.1"/>
    <property type="molecule type" value="Genomic_DNA"/>
</dbReference>
<proteinExistence type="predicted"/>
<evidence type="ECO:0000313" key="1">
    <source>
        <dbReference type="EMBL" id="QHU04442.1"/>
    </source>
</evidence>
<dbReference type="AlphaFoldDB" id="A0A6C0JFN8"/>
<name>A0A6C0JFN8_9ZZZZ</name>
<reference evidence="1" key="1">
    <citation type="journal article" date="2020" name="Nature">
        <title>Giant virus diversity and host interactions through global metagenomics.</title>
        <authorList>
            <person name="Schulz F."/>
            <person name="Roux S."/>
            <person name="Paez-Espino D."/>
            <person name="Jungbluth S."/>
            <person name="Walsh D.A."/>
            <person name="Denef V.J."/>
            <person name="McMahon K.D."/>
            <person name="Konstantinidis K.T."/>
            <person name="Eloe-Fadrosh E.A."/>
            <person name="Kyrpides N.C."/>
            <person name="Woyke T."/>
        </authorList>
    </citation>
    <scope>NUCLEOTIDE SEQUENCE</scope>
    <source>
        <strain evidence="1">GVMAG-M-3300027708-51</strain>
    </source>
</reference>
<accession>A0A6C0JFN8</accession>